<reference evidence="2 3" key="1">
    <citation type="submission" date="2018-06" db="EMBL/GenBank/DDBJ databases">
        <authorList>
            <consortium name="Pathogen Informatics"/>
            <person name="Doyle S."/>
        </authorList>
    </citation>
    <scope>NUCLEOTIDE SEQUENCE [LARGE SCALE GENOMIC DNA]</scope>
    <source>
        <strain evidence="2 3">NCTC13315</strain>
    </source>
</reference>
<feature type="transmembrane region" description="Helical" evidence="1">
    <location>
        <begin position="21"/>
        <end position="40"/>
    </location>
</feature>
<feature type="transmembrane region" description="Helical" evidence="1">
    <location>
        <begin position="98"/>
        <end position="113"/>
    </location>
</feature>
<evidence type="ECO:0000313" key="3">
    <source>
        <dbReference type="Proteomes" id="UP000254968"/>
    </source>
</evidence>
<dbReference type="AlphaFoldDB" id="A0A378I4N9"/>
<keyword evidence="3" id="KW-1185">Reference proteome</keyword>
<evidence type="ECO:0008006" key="4">
    <source>
        <dbReference type="Google" id="ProtNLM"/>
    </source>
</evidence>
<organism evidence="2 3">
    <name type="scientific">Legionella beliardensis</name>
    <dbReference type="NCBI Taxonomy" id="91822"/>
    <lineage>
        <taxon>Bacteria</taxon>
        <taxon>Pseudomonadati</taxon>
        <taxon>Pseudomonadota</taxon>
        <taxon>Gammaproteobacteria</taxon>
        <taxon>Legionellales</taxon>
        <taxon>Legionellaceae</taxon>
        <taxon>Legionella</taxon>
    </lineage>
</organism>
<sequence length="356" mass="40725">MKELIRFRNIPIFLWNIDPGYFLLKHAAKTVFAILITLSFLHQEPFFTKLIAGLVCGFSMQGIVAKTFSGRIIQVLIFDALYFNLFLLGLLIRDLSDIKGVVLILLGFAVNYIRRFNLQTSTAPMMMWMLCFLATILPVNTSHAITSHLSGLTVALMTSAVVLLFIFPENYAHLFVYNSNRLFQLLALGMLDIERYLLARSSIRRFEEKKFNQLKYNLNHLLDINQAIGQSAVLVKQQDKINEILTHQYALVHAYILMIEAYRILKIHGFHLSNTVRSALGSINKQFSELLNSIKMNKDHSIYGPPLIISMTHLADQLSQQRVIEPTIIMSILNLKLSFNIFNKHIDHLLVENNGC</sequence>
<dbReference type="RefSeq" id="WP_115303469.1">
    <property type="nucleotide sequence ID" value="NZ_CAAAHO010000002.1"/>
</dbReference>
<dbReference type="OrthoDB" id="5636317at2"/>
<name>A0A378I4N9_9GAMM</name>
<evidence type="ECO:0000256" key="1">
    <source>
        <dbReference type="SAM" id="Phobius"/>
    </source>
</evidence>
<feature type="transmembrane region" description="Helical" evidence="1">
    <location>
        <begin position="125"/>
        <end position="143"/>
    </location>
</feature>
<proteinExistence type="predicted"/>
<feature type="transmembrane region" description="Helical" evidence="1">
    <location>
        <begin position="149"/>
        <end position="167"/>
    </location>
</feature>
<protein>
    <recommendedName>
        <fullName evidence="4">FUSC family protein</fullName>
    </recommendedName>
</protein>
<feature type="transmembrane region" description="Helical" evidence="1">
    <location>
        <begin position="46"/>
        <end position="65"/>
    </location>
</feature>
<keyword evidence="1" id="KW-0812">Transmembrane</keyword>
<dbReference type="EMBL" id="UGNV01000001">
    <property type="protein sequence ID" value="STX29802.1"/>
    <property type="molecule type" value="Genomic_DNA"/>
</dbReference>
<keyword evidence="1" id="KW-0472">Membrane</keyword>
<feature type="transmembrane region" description="Helical" evidence="1">
    <location>
        <begin position="72"/>
        <end position="92"/>
    </location>
</feature>
<keyword evidence="1" id="KW-1133">Transmembrane helix</keyword>
<dbReference type="Proteomes" id="UP000254968">
    <property type="component" value="Unassembled WGS sequence"/>
</dbReference>
<gene>
    <name evidence="2" type="ORF">NCTC13315_02357</name>
</gene>
<accession>A0A378I4N9</accession>
<evidence type="ECO:0000313" key="2">
    <source>
        <dbReference type="EMBL" id="STX29802.1"/>
    </source>
</evidence>